<protein>
    <submittedName>
        <fullName evidence="2">Uncharacterized protein</fullName>
    </submittedName>
</protein>
<evidence type="ECO:0000256" key="1">
    <source>
        <dbReference type="SAM" id="MobiDB-lite"/>
    </source>
</evidence>
<proteinExistence type="predicted"/>
<evidence type="ECO:0000313" key="2">
    <source>
        <dbReference type="EMBL" id="SFU30212.1"/>
    </source>
</evidence>
<keyword evidence="3" id="KW-1185">Reference proteome</keyword>
<name>A0A1I7F1Y0_9BACL</name>
<organism evidence="2 3">
    <name type="scientific">Alicyclobacillus macrosporangiidus</name>
    <dbReference type="NCBI Taxonomy" id="392015"/>
    <lineage>
        <taxon>Bacteria</taxon>
        <taxon>Bacillati</taxon>
        <taxon>Bacillota</taxon>
        <taxon>Bacilli</taxon>
        <taxon>Bacillales</taxon>
        <taxon>Alicyclobacillaceae</taxon>
        <taxon>Alicyclobacillus</taxon>
    </lineage>
</organism>
<reference evidence="3" key="1">
    <citation type="submission" date="2016-10" db="EMBL/GenBank/DDBJ databases">
        <authorList>
            <person name="Varghese N."/>
        </authorList>
    </citation>
    <scope>NUCLEOTIDE SEQUENCE [LARGE SCALE GENOMIC DNA]</scope>
    <source>
        <strain evidence="3">DSM 17980</strain>
    </source>
</reference>
<sequence>MVRFETVRDKNGQKQTTGDKIRFTRRNEQFIM</sequence>
<dbReference type="Proteomes" id="UP000183508">
    <property type="component" value="Unassembled WGS sequence"/>
</dbReference>
<dbReference type="AlphaFoldDB" id="A0A1I7F1Y0"/>
<feature type="region of interest" description="Disordered" evidence="1">
    <location>
        <begin position="1"/>
        <end position="20"/>
    </location>
</feature>
<evidence type="ECO:0000313" key="3">
    <source>
        <dbReference type="Proteomes" id="UP000183508"/>
    </source>
</evidence>
<gene>
    <name evidence="2" type="ORF">SAMN05421543_10120</name>
</gene>
<accession>A0A1I7F1Y0</accession>
<dbReference type="EMBL" id="FPBV01000001">
    <property type="protein sequence ID" value="SFU30212.1"/>
    <property type="molecule type" value="Genomic_DNA"/>
</dbReference>